<accession>S8CCB1</accession>
<feature type="non-terminal residue" evidence="13">
    <location>
        <position position="466"/>
    </location>
</feature>
<evidence type="ECO:0000256" key="3">
    <source>
        <dbReference type="ARBA" id="ARBA00022692"/>
    </source>
</evidence>
<proteinExistence type="predicted"/>
<feature type="domain" description="Disease resistance R13L4/SHOC-2-like LRR" evidence="12">
    <location>
        <begin position="79"/>
        <end position="179"/>
    </location>
</feature>
<dbReference type="PANTHER" id="PTHR46084:SF1">
    <property type="entry name" value="PROTEIN MALE DISCOVERER 2"/>
    <property type="match status" value="1"/>
</dbReference>
<evidence type="ECO:0000256" key="8">
    <source>
        <dbReference type="ARBA" id="ARBA00037847"/>
    </source>
</evidence>
<evidence type="ECO:0000256" key="5">
    <source>
        <dbReference type="ARBA" id="ARBA00022737"/>
    </source>
</evidence>
<dbReference type="InterPro" id="IPR032675">
    <property type="entry name" value="LRR_dom_sf"/>
</dbReference>
<dbReference type="PRINTS" id="PR00019">
    <property type="entry name" value="LEURICHRPT"/>
</dbReference>
<keyword evidence="4 10" id="KW-0732">Signal</keyword>
<feature type="chain" id="PRO_5004549060" evidence="10">
    <location>
        <begin position="30"/>
        <end position="466"/>
    </location>
</feature>
<keyword evidence="5" id="KW-0677">Repeat</keyword>
<dbReference type="Gene3D" id="3.80.10.10">
    <property type="entry name" value="Ribonuclease Inhibitor"/>
    <property type="match status" value="1"/>
</dbReference>
<keyword evidence="7 9" id="KW-0472">Membrane</keyword>
<dbReference type="FunFam" id="3.80.10.10:FF:000627">
    <property type="entry name" value="Probable leucine-rich repeat receptor-like protein kinase At2g33170"/>
    <property type="match status" value="1"/>
</dbReference>
<evidence type="ECO:0000256" key="1">
    <source>
        <dbReference type="ARBA" id="ARBA00004479"/>
    </source>
</evidence>
<dbReference type="AlphaFoldDB" id="S8CCB1"/>
<dbReference type="Proteomes" id="UP000015453">
    <property type="component" value="Unassembled WGS sequence"/>
</dbReference>
<evidence type="ECO:0000313" key="13">
    <source>
        <dbReference type="EMBL" id="EPS64530.1"/>
    </source>
</evidence>
<keyword evidence="2" id="KW-0433">Leucine-rich repeat</keyword>
<comment type="subcellular location">
    <subcellularLocation>
        <location evidence="8">Endomembrane system</location>
        <topology evidence="8">Single-pass membrane protein</topology>
    </subcellularLocation>
    <subcellularLocation>
        <location evidence="1">Membrane</location>
        <topology evidence="1">Single-pass type I membrane protein</topology>
    </subcellularLocation>
</comment>
<dbReference type="PANTHER" id="PTHR46084">
    <property type="entry name" value="PROTEIN MALE DISCOVERER 2"/>
    <property type="match status" value="1"/>
</dbReference>
<keyword evidence="6 9" id="KW-1133">Transmembrane helix</keyword>
<evidence type="ECO:0000313" key="14">
    <source>
        <dbReference type="Proteomes" id="UP000015453"/>
    </source>
</evidence>
<evidence type="ECO:0000256" key="2">
    <source>
        <dbReference type="ARBA" id="ARBA00022614"/>
    </source>
</evidence>
<feature type="transmembrane region" description="Helical" evidence="9">
    <location>
        <begin position="344"/>
        <end position="368"/>
    </location>
</feature>
<reference evidence="13 14" key="1">
    <citation type="journal article" date="2013" name="BMC Genomics">
        <title>The miniature genome of a carnivorous plant Genlisea aurea contains a low number of genes and short non-coding sequences.</title>
        <authorList>
            <person name="Leushkin E.V."/>
            <person name="Sutormin R.A."/>
            <person name="Nabieva E.R."/>
            <person name="Penin A.A."/>
            <person name="Kondrashov A.S."/>
            <person name="Logacheva M.D."/>
        </authorList>
    </citation>
    <scope>NUCLEOTIDE SEQUENCE [LARGE SCALE GENOMIC DNA]</scope>
</reference>
<dbReference type="GO" id="GO:0012505">
    <property type="term" value="C:endomembrane system"/>
    <property type="evidence" value="ECO:0007669"/>
    <property type="project" value="UniProtKB-SubCell"/>
</dbReference>
<evidence type="ECO:0000256" key="4">
    <source>
        <dbReference type="ARBA" id="ARBA00022729"/>
    </source>
</evidence>
<feature type="domain" description="Leucine-rich repeat-containing N-terminal plant-type" evidence="11">
    <location>
        <begin position="30"/>
        <end position="71"/>
    </location>
</feature>
<keyword evidence="14" id="KW-1185">Reference proteome</keyword>
<dbReference type="Pfam" id="PF23598">
    <property type="entry name" value="LRR_14"/>
    <property type="match status" value="1"/>
</dbReference>
<dbReference type="OrthoDB" id="291737at2759"/>
<dbReference type="PROSITE" id="PS51450">
    <property type="entry name" value="LRR"/>
    <property type="match status" value="1"/>
</dbReference>
<evidence type="ECO:0000256" key="7">
    <source>
        <dbReference type="ARBA" id="ARBA00023136"/>
    </source>
</evidence>
<comment type="caution">
    <text evidence="13">The sequence shown here is derived from an EMBL/GenBank/DDBJ whole genome shotgun (WGS) entry which is preliminary data.</text>
</comment>
<evidence type="ECO:0000259" key="11">
    <source>
        <dbReference type="Pfam" id="PF08263"/>
    </source>
</evidence>
<evidence type="ECO:0000256" key="6">
    <source>
        <dbReference type="ARBA" id="ARBA00022989"/>
    </source>
</evidence>
<dbReference type="InterPro" id="IPR013210">
    <property type="entry name" value="LRR_N_plant-typ"/>
</dbReference>
<organism evidence="13 14">
    <name type="scientific">Genlisea aurea</name>
    <dbReference type="NCBI Taxonomy" id="192259"/>
    <lineage>
        <taxon>Eukaryota</taxon>
        <taxon>Viridiplantae</taxon>
        <taxon>Streptophyta</taxon>
        <taxon>Embryophyta</taxon>
        <taxon>Tracheophyta</taxon>
        <taxon>Spermatophyta</taxon>
        <taxon>Magnoliopsida</taxon>
        <taxon>eudicotyledons</taxon>
        <taxon>Gunneridae</taxon>
        <taxon>Pentapetalae</taxon>
        <taxon>asterids</taxon>
        <taxon>lamiids</taxon>
        <taxon>Lamiales</taxon>
        <taxon>Lentibulariaceae</taxon>
        <taxon>Genlisea</taxon>
    </lineage>
</organism>
<dbReference type="InterPro" id="IPR055414">
    <property type="entry name" value="LRR_R13L4/SHOC2-like"/>
</dbReference>
<evidence type="ECO:0000256" key="9">
    <source>
        <dbReference type="SAM" id="Phobius"/>
    </source>
</evidence>
<feature type="signal peptide" evidence="10">
    <location>
        <begin position="1"/>
        <end position="29"/>
    </location>
</feature>
<evidence type="ECO:0000256" key="10">
    <source>
        <dbReference type="SAM" id="SignalP"/>
    </source>
</evidence>
<keyword evidence="3 9" id="KW-0812">Transmembrane</keyword>
<name>S8CCB1_9LAMI</name>
<dbReference type="EMBL" id="AUSU01004763">
    <property type="protein sequence ID" value="EPS64530.1"/>
    <property type="molecule type" value="Genomic_DNA"/>
</dbReference>
<dbReference type="SUPFAM" id="SSF52058">
    <property type="entry name" value="L domain-like"/>
    <property type="match status" value="1"/>
</dbReference>
<dbReference type="Pfam" id="PF08263">
    <property type="entry name" value="LRRNT_2"/>
    <property type="match status" value="1"/>
</dbReference>
<dbReference type="InterPro" id="IPR001611">
    <property type="entry name" value="Leu-rich_rpt"/>
</dbReference>
<sequence>MKGREASNGVKSSWFLFLILALKIHGCWTLNSEGLALFQFRQRMVLDPFGVLADWNLNDQEPCKWSGIDCDHGRVVTVNLKGCDLEGSLGPEIGNLTQLKYLDLSKNRLSGSIPPELGQLSTLKVLDLRNNNLSGRVPTELGALHSLRKLLLCNNSFERNVPEEVEKLSSLNDLRRDDVCVAAEIECVNRKFGHCMLQNVVKKSKKSHSSVATGWSLARYLYLLPLSTNGRHESEEGEERQDDISIDVFLHRVLSEQQQYTNFIAIPPPTSSETSYDTLPTRSSGSFPAAAAATIPSLPPPVPAPSRSLDIQSLGAAAATAAAANSAENGRDCCSRPGGSSSSWPVVFVVSGAVFSFAAAAGALLFVLRSRTTRNLGPWKTGLSGQLRKAFVTGVPKLNRDELETACEDFSNIIFTRDGVAILYKGTLSNGVEIAVVSTAIASLKEWSNRAELAFRKKVSYYSNPN</sequence>
<gene>
    <name evidence="13" type="ORF">M569_10249</name>
</gene>
<evidence type="ECO:0000259" key="12">
    <source>
        <dbReference type="Pfam" id="PF23598"/>
    </source>
</evidence>
<protein>
    <submittedName>
        <fullName evidence="13">Uncharacterized protein</fullName>
    </submittedName>
</protein>